<reference evidence="2 3" key="2">
    <citation type="submission" date="2018-11" db="EMBL/GenBank/DDBJ databases">
        <authorList>
            <consortium name="Pathogen Informatics"/>
        </authorList>
    </citation>
    <scope>NUCLEOTIDE SEQUENCE [LARGE SCALE GENOMIC DNA]</scope>
</reference>
<dbReference type="EMBL" id="UYRR01032572">
    <property type="protein sequence ID" value="VDK56067.1"/>
    <property type="molecule type" value="Genomic_DNA"/>
</dbReference>
<accession>A0A0M3K600</accession>
<evidence type="ECO:0000313" key="4">
    <source>
        <dbReference type="WBParaSite" id="ASIM_0001639101-mRNA-1"/>
    </source>
</evidence>
<keyword evidence="1" id="KW-0472">Membrane</keyword>
<sequence>MQFDALIGYRRRRIRKAFLVLLFVIAFLACWFFLTVLILTAQEKLFDQSGENFVEPTSYTRRGVQVVVGHYNGNLPAEKRANLTEEQLNANNFAPIAGVGDGGRPVNLNDDEDRLADDTFGINQFNLVVSDKIALNRTLQDVRNPHCRKKTYPGFYFDVLK</sequence>
<name>A0A0M3K600_ANISI</name>
<keyword evidence="1" id="KW-0812">Transmembrane</keyword>
<evidence type="ECO:0000313" key="2">
    <source>
        <dbReference type="EMBL" id="VDK56067.1"/>
    </source>
</evidence>
<dbReference type="OrthoDB" id="5863844at2759"/>
<gene>
    <name evidence="2" type="ORF">ASIM_LOCUS15798</name>
</gene>
<proteinExistence type="predicted"/>
<dbReference type="Gene3D" id="3.90.550.10">
    <property type="entry name" value="Spore Coat Polysaccharide Biosynthesis Protein SpsA, Chain A"/>
    <property type="match status" value="1"/>
</dbReference>
<protein>
    <submittedName>
        <fullName evidence="4">MacB_PCD domain-containing protein</fullName>
    </submittedName>
</protein>
<dbReference type="Proteomes" id="UP000267096">
    <property type="component" value="Unassembled WGS sequence"/>
</dbReference>
<reference evidence="4" key="1">
    <citation type="submission" date="2017-02" db="UniProtKB">
        <authorList>
            <consortium name="WormBaseParasite"/>
        </authorList>
    </citation>
    <scope>IDENTIFICATION</scope>
</reference>
<dbReference type="InterPro" id="IPR029044">
    <property type="entry name" value="Nucleotide-diphossugar_trans"/>
</dbReference>
<keyword evidence="1" id="KW-1133">Transmembrane helix</keyword>
<evidence type="ECO:0000313" key="3">
    <source>
        <dbReference type="Proteomes" id="UP000267096"/>
    </source>
</evidence>
<evidence type="ECO:0000256" key="1">
    <source>
        <dbReference type="SAM" id="Phobius"/>
    </source>
</evidence>
<keyword evidence="3" id="KW-1185">Reference proteome</keyword>
<feature type="transmembrane region" description="Helical" evidence="1">
    <location>
        <begin position="17"/>
        <end position="39"/>
    </location>
</feature>
<dbReference type="AlphaFoldDB" id="A0A0M3K600"/>
<dbReference type="WBParaSite" id="ASIM_0001639101-mRNA-1">
    <property type="protein sequence ID" value="ASIM_0001639101-mRNA-1"/>
    <property type="gene ID" value="ASIM_0001639101"/>
</dbReference>
<organism evidence="4">
    <name type="scientific">Anisakis simplex</name>
    <name type="common">Herring worm</name>
    <dbReference type="NCBI Taxonomy" id="6269"/>
    <lineage>
        <taxon>Eukaryota</taxon>
        <taxon>Metazoa</taxon>
        <taxon>Ecdysozoa</taxon>
        <taxon>Nematoda</taxon>
        <taxon>Chromadorea</taxon>
        <taxon>Rhabditida</taxon>
        <taxon>Spirurina</taxon>
        <taxon>Ascaridomorpha</taxon>
        <taxon>Ascaridoidea</taxon>
        <taxon>Anisakidae</taxon>
        <taxon>Anisakis</taxon>
        <taxon>Anisakis simplex complex</taxon>
    </lineage>
</organism>